<dbReference type="GO" id="GO:0003729">
    <property type="term" value="F:mRNA binding"/>
    <property type="evidence" value="ECO:0007669"/>
    <property type="project" value="TreeGrafter"/>
</dbReference>
<dbReference type="Proteomes" id="UP001153737">
    <property type="component" value="Chromosome 8"/>
</dbReference>
<accession>A0A9P0DPX9</accession>
<evidence type="ECO:0000256" key="4">
    <source>
        <dbReference type="SAM" id="MobiDB-lite"/>
    </source>
</evidence>
<feature type="domain" description="PUM-HD" evidence="5">
    <location>
        <begin position="166"/>
        <end position="518"/>
    </location>
</feature>
<feature type="region of interest" description="Disordered" evidence="4">
    <location>
        <begin position="1"/>
        <end position="131"/>
    </location>
</feature>
<gene>
    <name evidence="6" type="ORF">PHAECO_LOCUS11818</name>
</gene>
<dbReference type="InterPro" id="IPR011989">
    <property type="entry name" value="ARM-like"/>
</dbReference>
<evidence type="ECO:0000313" key="6">
    <source>
        <dbReference type="EMBL" id="CAH1179878.1"/>
    </source>
</evidence>
<evidence type="ECO:0000313" key="7">
    <source>
        <dbReference type="Proteomes" id="UP001153737"/>
    </source>
</evidence>
<evidence type="ECO:0000256" key="1">
    <source>
        <dbReference type="ARBA" id="ARBA00022737"/>
    </source>
</evidence>
<sequence length="672" mass="76344">MQKDMKYKVMDGEGPPKKKLKILKEKPSEEDGAQKNVNKNILNKEAKFSKGKIDEDRPPKKKLKILKEKSSEDNQSRITFNKNIPNKEPKFSKGDKKEGPTHLKKAKPKSFTSKGKINFDKSKKLPEKPEDWADFKKKKKELKQKRKQTKDGFDTITRAKKLGEDLRRKTLKGGEQRRTQLMNELHTLLKGKGHYAKFVLAHDTARLVQWLLKYSTALVISQISKELIPVTVEMLQSKYGVYCVKRLLKYGSSEIRSQIIDNMLGHAVKLASHALSAPVVEYAYSTWASQIQKQYLVQEFFGDLYKNSKDANVKHLRDTYKNNDSMKAATLGATKSNLMRILNKSLLDSGLVQTVLCQYLAECSNDDRSELITQLASHIVVISNSKDGARAAMQCIWHGSNKDKKVIMKTLKEHIVDLSKHEHGHCTVITLLDCTDDTVLLHKTILADILKNAKDLAVNEWGRKVLLWLVAPGDSKIFHPVFLNELNQGRESSTSKKTSDIRRKEILGYSISCLLKLIEDDVQFWLSNASLATEMTAILQAGSANGKDMRNIYDSIVGFISNPDWKIKMDDEDILGIEHAGLHMLLKKLAKQENNNSESGHASFNASLARNLNDEMLELWLKHNRSCFILITAYENSSEATQDILKNKLRKHQNLLKKQDTPGSKIILKKIL</sequence>
<dbReference type="SUPFAM" id="SSF48371">
    <property type="entry name" value="ARM repeat"/>
    <property type="match status" value="1"/>
</dbReference>
<dbReference type="Pfam" id="PF00806">
    <property type="entry name" value="PUF"/>
    <property type="match status" value="2"/>
</dbReference>
<feature type="compositionally biased region" description="Basic and acidic residues" evidence="4">
    <location>
        <begin position="65"/>
        <end position="75"/>
    </location>
</feature>
<protein>
    <recommendedName>
        <fullName evidence="5">PUM-HD domain-containing protein</fullName>
    </recommendedName>
</protein>
<dbReference type="PANTHER" id="PTHR13389">
    <property type="entry name" value="PUMILIO HOMOLOG 3"/>
    <property type="match status" value="1"/>
</dbReference>
<dbReference type="InterPro" id="IPR033133">
    <property type="entry name" value="PUM-HD"/>
</dbReference>
<dbReference type="InterPro" id="IPR001313">
    <property type="entry name" value="Pumilio_RNA-bd_rpt"/>
</dbReference>
<keyword evidence="1" id="KW-0677">Repeat</keyword>
<dbReference type="OrthoDB" id="497380at2759"/>
<dbReference type="Pfam" id="PF08144">
    <property type="entry name" value="CPL"/>
    <property type="match status" value="1"/>
</dbReference>
<evidence type="ECO:0000256" key="3">
    <source>
        <dbReference type="PROSITE-ProRule" id="PRU00317"/>
    </source>
</evidence>
<evidence type="ECO:0000259" key="5">
    <source>
        <dbReference type="PROSITE" id="PS50303"/>
    </source>
</evidence>
<dbReference type="Gene3D" id="1.25.10.10">
    <property type="entry name" value="Leucine-rich Repeat Variant"/>
    <property type="match status" value="2"/>
</dbReference>
<dbReference type="PANTHER" id="PTHR13389:SF0">
    <property type="entry name" value="PUMILIO HOMOLOG 3"/>
    <property type="match status" value="1"/>
</dbReference>
<feature type="compositionally biased region" description="Basic and acidic residues" evidence="4">
    <location>
        <begin position="85"/>
        <end position="101"/>
    </location>
</feature>
<feature type="compositionally biased region" description="Basic and acidic residues" evidence="4">
    <location>
        <begin position="117"/>
        <end position="131"/>
    </location>
</feature>
<proteinExistence type="predicted"/>
<dbReference type="PROSITE" id="PS50303">
    <property type="entry name" value="PUM_HD"/>
    <property type="match status" value="1"/>
</dbReference>
<dbReference type="PROSITE" id="PS50302">
    <property type="entry name" value="PUM"/>
    <property type="match status" value="1"/>
</dbReference>
<feature type="compositionally biased region" description="Basic and acidic residues" evidence="4">
    <location>
        <begin position="1"/>
        <end position="33"/>
    </location>
</feature>
<keyword evidence="7" id="KW-1185">Reference proteome</keyword>
<feature type="repeat" description="Pumilio" evidence="3">
    <location>
        <begin position="226"/>
        <end position="261"/>
    </location>
</feature>
<dbReference type="InterPro" id="IPR012959">
    <property type="entry name" value="CPL_dom"/>
</dbReference>
<feature type="compositionally biased region" description="Basic and acidic residues" evidence="4">
    <location>
        <begin position="42"/>
        <end position="58"/>
    </location>
</feature>
<name>A0A9P0DPX9_PHACE</name>
<evidence type="ECO:0000256" key="2">
    <source>
        <dbReference type="ARBA" id="ARBA00022884"/>
    </source>
</evidence>
<reference evidence="6" key="1">
    <citation type="submission" date="2022-01" db="EMBL/GenBank/DDBJ databases">
        <authorList>
            <person name="King R."/>
        </authorList>
    </citation>
    <scope>NUCLEOTIDE SEQUENCE</scope>
</reference>
<reference evidence="6" key="2">
    <citation type="submission" date="2022-10" db="EMBL/GenBank/DDBJ databases">
        <authorList>
            <consortium name="ENA_rothamsted_submissions"/>
            <consortium name="culmorum"/>
            <person name="King R."/>
        </authorList>
    </citation>
    <scope>NUCLEOTIDE SEQUENCE</scope>
</reference>
<keyword evidence="2" id="KW-0694">RNA-binding</keyword>
<dbReference type="InterPro" id="IPR016024">
    <property type="entry name" value="ARM-type_fold"/>
</dbReference>
<dbReference type="GO" id="GO:0006417">
    <property type="term" value="P:regulation of translation"/>
    <property type="evidence" value="ECO:0007669"/>
    <property type="project" value="TreeGrafter"/>
</dbReference>
<dbReference type="AlphaFoldDB" id="A0A9P0DPX9"/>
<dbReference type="EMBL" id="OU896714">
    <property type="protein sequence ID" value="CAH1179878.1"/>
    <property type="molecule type" value="Genomic_DNA"/>
</dbReference>
<dbReference type="InterPro" id="IPR040059">
    <property type="entry name" value="PUM3"/>
</dbReference>
<dbReference type="SMART" id="SM00025">
    <property type="entry name" value="Pumilio"/>
    <property type="match status" value="6"/>
</dbReference>
<dbReference type="EMBL" id="OU896714">
    <property type="protein sequence ID" value="CAG9824625.1"/>
    <property type="molecule type" value="Genomic_DNA"/>
</dbReference>
<organism evidence="6 7">
    <name type="scientific">Phaedon cochleariae</name>
    <name type="common">Mustard beetle</name>
    <dbReference type="NCBI Taxonomy" id="80249"/>
    <lineage>
        <taxon>Eukaryota</taxon>
        <taxon>Metazoa</taxon>
        <taxon>Ecdysozoa</taxon>
        <taxon>Arthropoda</taxon>
        <taxon>Hexapoda</taxon>
        <taxon>Insecta</taxon>
        <taxon>Pterygota</taxon>
        <taxon>Neoptera</taxon>
        <taxon>Endopterygota</taxon>
        <taxon>Coleoptera</taxon>
        <taxon>Polyphaga</taxon>
        <taxon>Cucujiformia</taxon>
        <taxon>Chrysomeloidea</taxon>
        <taxon>Chrysomelidae</taxon>
        <taxon>Chrysomelinae</taxon>
        <taxon>Chrysomelini</taxon>
        <taxon>Phaedon</taxon>
    </lineage>
</organism>
<dbReference type="GO" id="GO:0005730">
    <property type="term" value="C:nucleolus"/>
    <property type="evidence" value="ECO:0007669"/>
    <property type="project" value="TreeGrafter"/>
</dbReference>